<gene>
    <name evidence="2" type="ORF">VVD49_17570</name>
</gene>
<evidence type="ECO:0000256" key="1">
    <source>
        <dbReference type="ARBA" id="ARBA00006484"/>
    </source>
</evidence>
<dbReference type="InterPro" id="IPR002347">
    <property type="entry name" value="SDR_fam"/>
</dbReference>
<evidence type="ECO:0000313" key="2">
    <source>
        <dbReference type="EMBL" id="MEC5387545.1"/>
    </source>
</evidence>
<dbReference type="PRINTS" id="PR00081">
    <property type="entry name" value="GDHRDH"/>
</dbReference>
<evidence type="ECO:0000313" key="3">
    <source>
        <dbReference type="Proteomes" id="UP001331561"/>
    </source>
</evidence>
<sequence>MSLQLEGKRAIVTGGSRGIGKVIARELAREGVDVVIAARGREALEATASELSKETGRKIVAVTFDATSKDSADALIAHAIEALGGVDILVNAAALPGGLSAATSLGEIDDQLALEDINIKVLGYVRTSRAIAPHLVKQGWGRIINIGGLALFKTGRPVASLRNVGVAAVTKNLADELGPKGVNVVAVHPGATRTERTDAAAAAKAAEGNTIGRIVESEEIAYLVAFLASPKSAAINGAAIAAGGGTPGTINY</sequence>
<organism evidence="2 3">
    <name type="scientific">Uliginosibacterium silvisoli</name>
    <dbReference type="NCBI Taxonomy" id="3114758"/>
    <lineage>
        <taxon>Bacteria</taxon>
        <taxon>Pseudomonadati</taxon>
        <taxon>Pseudomonadota</taxon>
        <taxon>Betaproteobacteria</taxon>
        <taxon>Rhodocyclales</taxon>
        <taxon>Zoogloeaceae</taxon>
        <taxon>Uliginosibacterium</taxon>
    </lineage>
</organism>
<dbReference type="Proteomes" id="UP001331561">
    <property type="component" value="Unassembled WGS sequence"/>
</dbReference>
<comment type="caution">
    <text evidence="2">The sequence shown here is derived from an EMBL/GenBank/DDBJ whole genome shotgun (WGS) entry which is preliminary data.</text>
</comment>
<comment type="similarity">
    <text evidence="1">Belongs to the short-chain dehydrogenases/reductases (SDR) family.</text>
</comment>
<dbReference type="Gene3D" id="3.40.50.720">
    <property type="entry name" value="NAD(P)-binding Rossmann-like Domain"/>
    <property type="match status" value="1"/>
</dbReference>
<accession>A0ABU6K8E0</accession>
<dbReference type="Pfam" id="PF00106">
    <property type="entry name" value="adh_short"/>
    <property type="match status" value="1"/>
</dbReference>
<dbReference type="InterPro" id="IPR036291">
    <property type="entry name" value="NAD(P)-bd_dom_sf"/>
</dbReference>
<dbReference type="EMBL" id="JAYXHS010000003">
    <property type="protein sequence ID" value="MEC5387545.1"/>
    <property type="molecule type" value="Genomic_DNA"/>
</dbReference>
<dbReference type="InterPro" id="IPR050259">
    <property type="entry name" value="SDR"/>
</dbReference>
<dbReference type="PANTHER" id="PTHR42879">
    <property type="entry name" value="3-OXOACYL-(ACYL-CARRIER-PROTEIN) REDUCTASE"/>
    <property type="match status" value="1"/>
</dbReference>
<dbReference type="RefSeq" id="WP_327600513.1">
    <property type="nucleotide sequence ID" value="NZ_JAYXHS010000003.1"/>
</dbReference>
<reference evidence="2 3" key="1">
    <citation type="submission" date="2024-01" db="EMBL/GenBank/DDBJ databases">
        <title>Uliginosibacterium soil sp. nov.</title>
        <authorList>
            <person name="Lv Y."/>
        </authorList>
    </citation>
    <scope>NUCLEOTIDE SEQUENCE [LARGE SCALE GENOMIC DNA]</scope>
    <source>
        <strain evidence="2 3">H3</strain>
    </source>
</reference>
<dbReference type="SUPFAM" id="SSF51735">
    <property type="entry name" value="NAD(P)-binding Rossmann-fold domains"/>
    <property type="match status" value="1"/>
</dbReference>
<protein>
    <submittedName>
        <fullName evidence="2">SDR family NAD(P)-dependent oxidoreductase</fullName>
    </submittedName>
</protein>
<name>A0ABU6K8E0_9RHOO</name>
<proteinExistence type="inferred from homology"/>
<keyword evidence="3" id="KW-1185">Reference proteome</keyword>